<accession>A0A5C5GE07</accession>
<dbReference type="InterPro" id="IPR050490">
    <property type="entry name" value="Bact_solute-bd_prot1"/>
</dbReference>
<evidence type="ECO:0000313" key="10">
    <source>
        <dbReference type="Proteomes" id="UP000314011"/>
    </source>
</evidence>
<feature type="chain" id="PRO_5023038016" description="sn-glycerol-3-phosphate-binding periplasmic protein UgpB" evidence="8">
    <location>
        <begin position="21"/>
        <end position="411"/>
    </location>
</feature>
<evidence type="ECO:0000256" key="8">
    <source>
        <dbReference type="SAM" id="SignalP"/>
    </source>
</evidence>
<dbReference type="Gene3D" id="3.40.190.10">
    <property type="entry name" value="Periplasmic binding protein-like II"/>
    <property type="match status" value="1"/>
</dbReference>
<dbReference type="SUPFAM" id="SSF53850">
    <property type="entry name" value="Periplasmic binding protein-like II"/>
    <property type="match status" value="1"/>
</dbReference>
<evidence type="ECO:0000256" key="3">
    <source>
        <dbReference type="ARBA" id="ARBA00011557"/>
    </source>
</evidence>
<dbReference type="GO" id="GO:0042597">
    <property type="term" value="C:periplasmic space"/>
    <property type="evidence" value="ECO:0007669"/>
    <property type="project" value="UniProtKB-SubCell"/>
</dbReference>
<dbReference type="AlphaFoldDB" id="A0A5C5GE07"/>
<dbReference type="PANTHER" id="PTHR43649:SF31">
    <property type="entry name" value="SN-GLYCEROL-3-PHOSPHATE-BINDING PERIPLASMIC PROTEIN UGPB"/>
    <property type="match status" value="1"/>
</dbReference>
<evidence type="ECO:0000256" key="7">
    <source>
        <dbReference type="ARBA" id="ARBA00034473"/>
    </source>
</evidence>
<dbReference type="EMBL" id="VFFF01000001">
    <property type="protein sequence ID" value="TNY32424.1"/>
    <property type="molecule type" value="Genomic_DNA"/>
</dbReference>
<dbReference type="OrthoDB" id="5897001at2"/>
<keyword evidence="5" id="KW-0813">Transport</keyword>
<comment type="subunit">
    <text evidence="3">The complex is composed of two ATP-binding proteins (UgpC), two transmembrane proteins (UgpA and UgpE) and a solute-binding protein (UgpB).</text>
</comment>
<protein>
    <recommendedName>
        <fullName evidence="4">sn-glycerol-3-phosphate-binding periplasmic protein UgpB</fullName>
    </recommendedName>
</protein>
<name>A0A5C5GE07_9RHOB</name>
<organism evidence="9 10">
    <name type="scientific">Pelagovum pacificum</name>
    <dbReference type="NCBI Taxonomy" id="2588711"/>
    <lineage>
        <taxon>Bacteria</taxon>
        <taxon>Pseudomonadati</taxon>
        <taxon>Pseudomonadota</taxon>
        <taxon>Alphaproteobacteria</taxon>
        <taxon>Rhodobacterales</taxon>
        <taxon>Paracoccaceae</taxon>
        <taxon>Pelagovum</taxon>
    </lineage>
</organism>
<gene>
    <name evidence="9" type="ORF">FHY64_03780</name>
</gene>
<dbReference type="RefSeq" id="WP_140193101.1">
    <property type="nucleotide sequence ID" value="NZ_CP065915.1"/>
</dbReference>
<comment type="similarity">
    <text evidence="2">Belongs to the bacterial solute-binding protein 1 family.</text>
</comment>
<comment type="caution">
    <text evidence="9">The sequence shown here is derived from an EMBL/GenBank/DDBJ whole genome shotgun (WGS) entry which is preliminary data.</text>
</comment>
<dbReference type="CDD" id="cd13585">
    <property type="entry name" value="PBP2_TMBP_like"/>
    <property type="match status" value="1"/>
</dbReference>
<keyword evidence="6 8" id="KW-0732">Signal</keyword>
<evidence type="ECO:0000313" key="9">
    <source>
        <dbReference type="EMBL" id="TNY32424.1"/>
    </source>
</evidence>
<comment type="subcellular location">
    <subcellularLocation>
        <location evidence="1">Periplasm</location>
    </subcellularLocation>
</comment>
<dbReference type="InterPro" id="IPR006059">
    <property type="entry name" value="SBP"/>
</dbReference>
<dbReference type="PANTHER" id="PTHR43649">
    <property type="entry name" value="ARABINOSE-BINDING PROTEIN-RELATED"/>
    <property type="match status" value="1"/>
</dbReference>
<feature type="signal peptide" evidence="8">
    <location>
        <begin position="1"/>
        <end position="20"/>
    </location>
</feature>
<reference evidence="9 10" key="1">
    <citation type="submission" date="2019-06" db="EMBL/GenBank/DDBJ databases">
        <title>Genome of new Rhodobacteraceae sp. SM1903.</title>
        <authorList>
            <person name="Ren X."/>
        </authorList>
    </citation>
    <scope>NUCLEOTIDE SEQUENCE [LARGE SCALE GENOMIC DNA]</scope>
    <source>
        <strain evidence="9 10">SM1903</strain>
    </source>
</reference>
<comment type="function">
    <text evidence="7">Part of the ABC transporter complex UgpBAEC involved in sn-glycerol-3-phosphate (G3P) import. Binds G3P.</text>
</comment>
<evidence type="ECO:0000256" key="4">
    <source>
        <dbReference type="ARBA" id="ARBA00017470"/>
    </source>
</evidence>
<keyword evidence="10" id="KW-1185">Reference proteome</keyword>
<dbReference type="Proteomes" id="UP000314011">
    <property type="component" value="Unassembled WGS sequence"/>
</dbReference>
<evidence type="ECO:0000256" key="6">
    <source>
        <dbReference type="ARBA" id="ARBA00022729"/>
    </source>
</evidence>
<dbReference type="Pfam" id="PF01547">
    <property type="entry name" value="SBP_bac_1"/>
    <property type="match status" value="1"/>
</dbReference>
<evidence type="ECO:0000256" key="1">
    <source>
        <dbReference type="ARBA" id="ARBA00004418"/>
    </source>
</evidence>
<evidence type="ECO:0000256" key="5">
    <source>
        <dbReference type="ARBA" id="ARBA00022448"/>
    </source>
</evidence>
<sequence>MKRHLITASALALVAGAAQAQVELKYMMWGDPPEIAVWEQLVSDFQETHPDISISVEVADWDSYWNKLRVTTAGGDAPDIFAMDAPVYPDWQSRGTLLNLQPYIDADPGALDGVYEGPLSSYALEDGYYGMPRDFQTIVLYYNTAMFDEAGLDYPDDSWTLDDLRAAAEALTIDKDGDGTIDQWGIGTEAWDMEPFWGPVVYGYGGDIISEDGSTTLLTEGAAPEAFAYVQGLFDDGLIMSEEDLDSYGWDGLYAGVAAMAFSGHWVVPAYSELDFDWAVAPFPAGPEGRATLVNSAGIVASSSTEYPDEAWEFISYVISEEGQSTLAQLGFAIPVNEAAATGPAYLEQPVEADHQLFVDALDYAHTKPSFLGYEEWSEIVGEPLSMVWRGEMSLDDAMSEIGDYADDALN</sequence>
<proteinExistence type="inferred from homology"/>
<evidence type="ECO:0000256" key="2">
    <source>
        <dbReference type="ARBA" id="ARBA00008520"/>
    </source>
</evidence>